<evidence type="ECO:0000313" key="1">
    <source>
        <dbReference type="EMBL" id="RNA39111.1"/>
    </source>
</evidence>
<evidence type="ECO:0000313" key="2">
    <source>
        <dbReference type="Proteomes" id="UP000276133"/>
    </source>
</evidence>
<dbReference type="Proteomes" id="UP000276133">
    <property type="component" value="Unassembled WGS sequence"/>
</dbReference>
<organism evidence="1 2">
    <name type="scientific">Brachionus plicatilis</name>
    <name type="common">Marine rotifer</name>
    <name type="synonym">Brachionus muelleri</name>
    <dbReference type="NCBI Taxonomy" id="10195"/>
    <lineage>
        <taxon>Eukaryota</taxon>
        <taxon>Metazoa</taxon>
        <taxon>Spiralia</taxon>
        <taxon>Gnathifera</taxon>
        <taxon>Rotifera</taxon>
        <taxon>Eurotatoria</taxon>
        <taxon>Monogononta</taxon>
        <taxon>Pseudotrocha</taxon>
        <taxon>Ploima</taxon>
        <taxon>Brachionidae</taxon>
        <taxon>Brachionus</taxon>
    </lineage>
</organism>
<comment type="caution">
    <text evidence="1">The sequence shown here is derived from an EMBL/GenBank/DDBJ whole genome shotgun (WGS) entry which is preliminary data.</text>
</comment>
<keyword evidence="2" id="KW-1185">Reference proteome</keyword>
<proteinExistence type="predicted"/>
<dbReference type="EMBL" id="REGN01000789">
    <property type="protein sequence ID" value="RNA39111.1"/>
    <property type="molecule type" value="Genomic_DNA"/>
</dbReference>
<protein>
    <submittedName>
        <fullName evidence="1">Uncharacterized protein</fullName>
    </submittedName>
</protein>
<dbReference type="AlphaFoldDB" id="A0A3M7STC3"/>
<reference evidence="1 2" key="1">
    <citation type="journal article" date="2018" name="Sci. Rep.">
        <title>Genomic signatures of local adaptation to the degree of environmental predictability in rotifers.</title>
        <authorList>
            <person name="Franch-Gras L."/>
            <person name="Hahn C."/>
            <person name="Garcia-Roger E.M."/>
            <person name="Carmona M.J."/>
            <person name="Serra M."/>
            <person name="Gomez A."/>
        </authorList>
    </citation>
    <scope>NUCLEOTIDE SEQUENCE [LARGE SCALE GENOMIC DNA]</scope>
    <source>
        <strain evidence="1">HYR1</strain>
    </source>
</reference>
<accession>A0A3M7STC3</accession>
<name>A0A3M7STC3_BRAPC</name>
<sequence>MTLTTLKHYKSYFGAGSMHFDDFFRLIIWCRALNVKNFASELHEILKLDVILGFKRTSE</sequence>
<gene>
    <name evidence="1" type="ORF">BpHYR1_007868</name>
</gene>